<evidence type="ECO:0000313" key="6">
    <source>
        <dbReference type="EMBL" id="MCC9296603.1"/>
    </source>
</evidence>
<dbReference type="PROSITE" id="PS51387">
    <property type="entry name" value="FAD_PCMH"/>
    <property type="match status" value="1"/>
</dbReference>
<dbReference type="InterPro" id="IPR051914">
    <property type="entry name" value="FAD-linked_OxidoTrans_Type4"/>
</dbReference>
<keyword evidence="4" id="KW-0560">Oxidoreductase</keyword>
<dbReference type="EMBL" id="JAJJPB010000038">
    <property type="protein sequence ID" value="MCC9296603.1"/>
    <property type="molecule type" value="Genomic_DNA"/>
</dbReference>
<accession>A0ABS8N9W5</accession>
<gene>
    <name evidence="6" type="ORF">LN736_17325</name>
</gene>
<evidence type="ECO:0000256" key="4">
    <source>
        <dbReference type="ARBA" id="ARBA00023002"/>
    </source>
</evidence>
<dbReference type="Gene3D" id="3.30.465.10">
    <property type="match status" value="1"/>
</dbReference>
<evidence type="ECO:0000313" key="7">
    <source>
        <dbReference type="Proteomes" id="UP001165422"/>
    </source>
</evidence>
<dbReference type="InterPro" id="IPR036318">
    <property type="entry name" value="FAD-bd_PCMH-like_sf"/>
</dbReference>
<dbReference type="SUPFAM" id="SSF56176">
    <property type="entry name" value="FAD-binding/transporter-associated domain-like"/>
    <property type="match status" value="1"/>
</dbReference>
<comment type="caution">
    <text evidence="6">The sequence shown here is derived from an EMBL/GenBank/DDBJ whole genome shotgun (WGS) entry which is preliminary data.</text>
</comment>
<dbReference type="Pfam" id="PF01565">
    <property type="entry name" value="FAD_binding_4"/>
    <property type="match status" value="1"/>
</dbReference>
<dbReference type="InterPro" id="IPR006094">
    <property type="entry name" value="Oxid_FAD_bind_N"/>
</dbReference>
<dbReference type="Gene3D" id="1.10.45.10">
    <property type="entry name" value="Vanillyl-alcohol Oxidase, Chain A, domain 4"/>
    <property type="match status" value="1"/>
</dbReference>
<evidence type="ECO:0000259" key="5">
    <source>
        <dbReference type="PROSITE" id="PS51387"/>
    </source>
</evidence>
<comment type="cofactor">
    <cofactor evidence="1">
        <name>FAD</name>
        <dbReference type="ChEBI" id="CHEBI:57692"/>
    </cofactor>
</comment>
<dbReference type="RefSeq" id="WP_179977519.1">
    <property type="nucleotide sequence ID" value="NZ_JAJJPB010000038.1"/>
</dbReference>
<dbReference type="SUPFAM" id="SSF55103">
    <property type="entry name" value="FAD-linked oxidases, C-terminal domain"/>
    <property type="match status" value="1"/>
</dbReference>
<dbReference type="Proteomes" id="UP001165422">
    <property type="component" value="Unassembled WGS sequence"/>
</dbReference>
<keyword evidence="2" id="KW-0285">Flavoprotein</keyword>
<dbReference type="Gene3D" id="3.30.70.2740">
    <property type="match status" value="1"/>
</dbReference>
<dbReference type="PANTHER" id="PTHR42934:SF2">
    <property type="entry name" value="GLYCOLATE OXIDASE SUBUNIT GLCD"/>
    <property type="match status" value="1"/>
</dbReference>
<protein>
    <submittedName>
        <fullName evidence="6">FAD-binding oxidoreductase</fullName>
    </submittedName>
</protein>
<dbReference type="InterPro" id="IPR004113">
    <property type="entry name" value="FAD-bd_oxidored_4_C"/>
</dbReference>
<dbReference type="InterPro" id="IPR016171">
    <property type="entry name" value="Vanillyl_alc_oxidase_C-sub2"/>
</dbReference>
<dbReference type="Pfam" id="PF02913">
    <property type="entry name" value="FAD-oxidase_C"/>
    <property type="match status" value="1"/>
</dbReference>
<evidence type="ECO:0000256" key="2">
    <source>
        <dbReference type="ARBA" id="ARBA00022630"/>
    </source>
</evidence>
<reference evidence="6" key="1">
    <citation type="submission" date="2021-11" db="EMBL/GenBank/DDBJ databases">
        <authorList>
            <person name="Qingchun L."/>
            <person name="Dong Z."/>
            <person name="Zongwei Q."/>
            <person name="Jia Z."/>
            <person name="Duotao L."/>
        </authorList>
    </citation>
    <scope>NUCLEOTIDE SEQUENCE</scope>
    <source>
        <strain evidence="6">WLY-B-L2</strain>
    </source>
</reference>
<dbReference type="InterPro" id="IPR016169">
    <property type="entry name" value="FAD-bd_PCMH_sub2"/>
</dbReference>
<keyword evidence="3" id="KW-0274">FAD</keyword>
<keyword evidence="7" id="KW-1185">Reference proteome</keyword>
<feature type="domain" description="FAD-binding PCMH-type" evidence="5">
    <location>
        <begin position="40"/>
        <end position="219"/>
    </location>
</feature>
<organism evidence="6 7">
    <name type="scientific">Clostridium aromativorans</name>
    <dbReference type="NCBI Taxonomy" id="2836848"/>
    <lineage>
        <taxon>Bacteria</taxon>
        <taxon>Bacillati</taxon>
        <taxon>Bacillota</taxon>
        <taxon>Clostridia</taxon>
        <taxon>Eubacteriales</taxon>
        <taxon>Clostridiaceae</taxon>
        <taxon>Clostridium</taxon>
    </lineage>
</organism>
<evidence type="ECO:0000256" key="1">
    <source>
        <dbReference type="ARBA" id="ARBA00001974"/>
    </source>
</evidence>
<evidence type="ECO:0000256" key="3">
    <source>
        <dbReference type="ARBA" id="ARBA00022827"/>
    </source>
</evidence>
<sequence length="461" mass="50339">MKDEIIESLVQIVGEDWVLDDLSKMQGYLYDETEPLLRPEASEDSVVVKPGSPEEISEILKYANKNLIPVTTRGGGTGVVGGAIPIKPGIVLSLERLNKVVELDEKNLMITVEAGVTLADLLEVLGSESKLFFPIHPGDEGAQIGGMVATNAGGTKAVKHGIMRNHVKALEVVLPTGEIVNLGGKLIKNNMGYDLLHMMIGSEGTLGIITKATLKLYAKNKYTGTLVVSFNTRREACDSVPKILQDGITPLAVEYMDRIVAEKAAQQLGSKWPADNGGSVDLIFMLDEPTEDGLYSNSEKIVEICEKYNSVDSIIAETAKEQRNILEIRSNAYGPYKDNISDALDIAVPPSTVPEFFDDIAALAEKYNNNIVSLGHIADGNIHNFIMGENGKLPSYYEELKEKMYKTALKYGGTVTAEHGTGKTRKKHMPLQFTEREIEIMKNIKNAFDPNGILNPGTIMD</sequence>
<name>A0ABS8N9W5_9CLOT</name>
<dbReference type="PANTHER" id="PTHR42934">
    <property type="entry name" value="GLYCOLATE OXIDASE SUBUNIT GLCD"/>
    <property type="match status" value="1"/>
</dbReference>
<proteinExistence type="predicted"/>
<dbReference type="InterPro" id="IPR016164">
    <property type="entry name" value="FAD-linked_Oxase-like_C"/>
</dbReference>
<dbReference type="InterPro" id="IPR016166">
    <property type="entry name" value="FAD-bd_PCMH"/>
</dbReference>